<dbReference type="InterPro" id="IPR004878">
    <property type="entry name" value="Otopetrin"/>
</dbReference>
<keyword evidence="4" id="KW-1003">Cell membrane</keyword>
<dbReference type="PANTHER" id="PTHR21522">
    <property type="entry name" value="PROTON CHANNEL OTOP"/>
    <property type="match status" value="1"/>
</dbReference>
<name>A0A915KK58_ROMCU</name>
<keyword evidence="8" id="KW-0406">Ion transport</keyword>
<evidence type="ECO:0000256" key="5">
    <source>
        <dbReference type="ARBA" id="ARBA00022692"/>
    </source>
</evidence>
<comment type="similarity">
    <text evidence="2">Belongs to the otopetrin family.</text>
</comment>
<dbReference type="GO" id="GO:0005886">
    <property type="term" value="C:plasma membrane"/>
    <property type="evidence" value="ECO:0007669"/>
    <property type="project" value="UniProtKB-SubCell"/>
</dbReference>
<sequence>GKDTVQELQSSTLNSDEVDSHISKLGLTTHKHNCTLFQTERSSSSWNLKPFLTTCLIEYTVICAAMMYVLWRNTGAKTSTVDRSIRLRKRNVHIDCSSSTK</sequence>
<organism evidence="12 13">
    <name type="scientific">Romanomermis culicivorax</name>
    <name type="common">Nematode worm</name>
    <dbReference type="NCBI Taxonomy" id="13658"/>
    <lineage>
        <taxon>Eukaryota</taxon>
        <taxon>Metazoa</taxon>
        <taxon>Ecdysozoa</taxon>
        <taxon>Nematoda</taxon>
        <taxon>Enoplea</taxon>
        <taxon>Dorylaimia</taxon>
        <taxon>Mermithida</taxon>
        <taxon>Mermithoidea</taxon>
        <taxon>Mermithidae</taxon>
        <taxon>Romanomermis</taxon>
    </lineage>
</organism>
<evidence type="ECO:0000313" key="13">
    <source>
        <dbReference type="WBParaSite" id="nRc.2.0.1.t38812-RA"/>
    </source>
</evidence>
<keyword evidence="9 11" id="KW-0472">Membrane</keyword>
<evidence type="ECO:0000313" key="12">
    <source>
        <dbReference type="Proteomes" id="UP000887565"/>
    </source>
</evidence>
<keyword evidence="7 11" id="KW-1133">Transmembrane helix</keyword>
<dbReference type="GO" id="GO:0015252">
    <property type="term" value="F:proton channel activity"/>
    <property type="evidence" value="ECO:0007669"/>
    <property type="project" value="InterPro"/>
</dbReference>
<evidence type="ECO:0000256" key="4">
    <source>
        <dbReference type="ARBA" id="ARBA00022475"/>
    </source>
</evidence>
<evidence type="ECO:0000256" key="6">
    <source>
        <dbReference type="ARBA" id="ARBA00022781"/>
    </source>
</evidence>
<evidence type="ECO:0000256" key="10">
    <source>
        <dbReference type="ARBA" id="ARBA00023303"/>
    </source>
</evidence>
<dbReference type="Proteomes" id="UP000887565">
    <property type="component" value="Unplaced"/>
</dbReference>
<dbReference type="AlphaFoldDB" id="A0A915KK58"/>
<keyword evidence="12" id="KW-1185">Reference proteome</keyword>
<dbReference type="PANTHER" id="PTHR21522:SF43">
    <property type="entry name" value="OTOPETRIN-2"/>
    <property type="match status" value="1"/>
</dbReference>
<proteinExistence type="inferred from homology"/>
<dbReference type="Pfam" id="PF03189">
    <property type="entry name" value="Otopetrin"/>
    <property type="match status" value="1"/>
</dbReference>
<keyword evidence="10" id="KW-0407">Ion channel</keyword>
<accession>A0A915KK58</accession>
<evidence type="ECO:0000256" key="8">
    <source>
        <dbReference type="ARBA" id="ARBA00023065"/>
    </source>
</evidence>
<keyword evidence="6" id="KW-0375">Hydrogen ion transport</keyword>
<keyword evidence="5 11" id="KW-0812">Transmembrane</keyword>
<feature type="transmembrane region" description="Helical" evidence="11">
    <location>
        <begin position="51"/>
        <end position="71"/>
    </location>
</feature>
<dbReference type="WBParaSite" id="nRc.2.0.1.t38812-RA">
    <property type="protein sequence ID" value="nRc.2.0.1.t38812-RA"/>
    <property type="gene ID" value="nRc.2.0.1.g38812"/>
</dbReference>
<evidence type="ECO:0000256" key="7">
    <source>
        <dbReference type="ARBA" id="ARBA00022989"/>
    </source>
</evidence>
<protein>
    <submittedName>
        <fullName evidence="13">Uncharacterized protein</fullName>
    </submittedName>
</protein>
<evidence type="ECO:0000256" key="1">
    <source>
        <dbReference type="ARBA" id="ARBA00004651"/>
    </source>
</evidence>
<evidence type="ECO:0000256" key="3">
    <source>
        <dbReference type="ARBA" id="ARBA00022448"/>
    </source>
</evidence>
<reference evidence="13" key="1">
    <citation type="submission" date="2022-11" db="UniProtKB">
        <authorList>
            <consortium name="WormBaseParasite"/>
        </authorList>
    </citation>
    <scope>IDENTIFICATION</scope>
</reference>
<evidence type="ECO:0000256" key="9">
    <source>
        <dbReference type="ARBA" id="ARBA00023136"/>
    </source>
</evidence>
<evidence type="ECO:0000256" key="2">
    <source>
        <dbReference type="ARBA" id="ARBA00006513"/>
    </source>
</evidence>
<evidence type="ECO:0000256" key="11">
    <source>
        <dbReference type="SAM" id="Phobius"/>
    </source>
</evidence>
<keyword evidence="3" id="KW-0813">Transport</keyword>
<comment type="subcellular location">
    <subcellularLocation>
        <location evidence="1">Cell membrane</location>
        <topology evidence="1">Multi-pass membrane protein</topology>
    </subcellularLocation>
</comment>